<gene>
    <name evidence="11 14" type="primary">folD</name>
    <name evidence="14" type="ORF">RM540_12230</name>
</gene>
<dbReference type="EC" id="1.5.1.5" evidence="11"/>
<feature type="binding site" evidence="11">
    <location>
        <begin position="165"/>
        <end position="167"/>
    </location>
    <ligand>
        <name>NADP(+)</name>
        <dbReference type="ChEBI" id="CHEBI:58349"/>
    </ligand>
</feature>
<dbReference type="Pfam" id="PF00763">
    <property type="entry name" value="THF_DHG_CYH"/>
    <property type="match status" value="1"/>
</dbReference>
<keyword evidence="7 11" id="KW-0560">Oxidoreductase</keyword>
<dbReference type="InterPro" id="IPR000672">
    <property type="entry name" value="THF_DH/CycHdrlase"/>
</dbReference>
<dbReference type="Proteomes" id="UP001267426">
    <property type="component" value="Unassembled WGS sequence"/>
</dbReference>
<evidence type="ECO:0000256" key="11">
    <source>
        <dbReference type="HAMAP-Rule" id="MF_01576"/>
    </source>
</evidence>
<dbReference type="CDD" id="cd01080">
    <property type="entry name" value="NAD_bind_m-THF_DH_Cyclohyd"/>
    <property type="match status" value="1"/>
</dbReference>
<evidence type="ECO:0000256" key="4">
    <source>
        <dbReference type="ARBA" id="ARBA00022755"/>
    </source>
</evidence>
<comment type="similarity">
    <text evidence="11">Belongs to the tetrahydrofolate dehydrogenase/cyclohydrolase family.</text>
</comment>
<evidence type="ECO:0000313" key="15">
    <source>
        <dbReference type="Proteomes" id="UP001267426"/>
    </source>
</evidence>
<evidence type="ECO:0000259" key="13">
    <source>
        <dbReference type="Pfam" id="PF02882"/>
    </source>
</evidence>
<keyword evidence="6 11" id="KW-0521">NADP</keyword>
<dbReference type="InterPro" id="IPR020867">
    <property type="entry name" value="THF_DH/CycHdrlase_CS"/>
</dbReference>
<dbReference type="InterPro" id="IPR036291">
    <property type="entry name" value="NAD(P)-bd_dom_sf"/>
</dbReference>
<dbReference type="InterPro" id="IPR020631">
    <property type="entry name" value="THF_DH/CycHdrlase_NAD-bd_dom"/>
</dbReference>
<organism evidence="14 15">
    <name type="scientific">Rubrivirga litoralis</name>
    <dbReference type="NCBI Taxonomy" id="3075598"/>
    <lineage>
        <taxon>Bacteria</taxon>
        <taxon>Pseudomonadati</taxon>
        <taxon>Rhodothermota</taxon>
        <taxon>Rhodothermia</taxon>
        <taxon>Rhodothermales</taxon>
        <taxon>Rubricoccaceae</taxon>
        <taxon>Rubrivirga</taxon>
    </lineage>
</organism>
<evidence type="ECO:0000259" key="12">
    <source>
        <dbReference type="Pfam" id="PF00763"/>
    </source>
</evidence>
<evidence type="ECO:0000256" key="6">
    <source>
        <dbReference type="ARBA" id="ARBA00022857"/>
    </source>
</evidence>
<dbReference type="HAMAP" id="MF_01576">
    <property type="entry name" value="THF_DHG_CYH"/>
    <property type="match status" value="1"/>
</dbReference>
<sequence length="292" mass="30281">MAEIIDGTAVAAAVRAEVAQDAAAFQREHGRRPALRVVLVGEHAASQSYVRAKARAAGEAGIDAETLARPADLSERDLLALIARLNADDGVDGILVQLPLPDHVDEGAVIRAVDPAKDVDGFHPENVGRLVLGEPTLEPCTPAGIVELLRRTGVETSGAHAVVLGRSNIVGKPLASLLLRRGLDATVTVCHSRTRDLPALARQADVLVAAIGRAGFVTADMVKPGAAVVDVGINRVDDASRERGYRLVGDVDFDAVADVAGAITPVPGGVGPMTIAMLLANTVEAARRRAAV</sequence>
<comment type="catalytic activity">
    <reaction evidence="11">
        <text>(6R)-5,10-methenyltetrahydrofolate + H2O = (6R)-10-formyltetrahydrofolate + H(+)</text>
        <dbReference type="Rhea" id="RHEA:23700"/>
        <dbReference type="ChEBI" id="CHEBI:15377"/>
        <dbReference type="ChEBI" id="CHEBI:15378"/>
        <dbReference type="ChEBI" id="CHEBI:57455"/>
        <dbReference type="ChEBI" id="CHEBI:195366"/>
        <dbReference type="EC" id="3.5.4.9"/>
    </reaction>
</comment>
<evidence type="ECO:0000256" key="5">
    <source>
        <dbReference type="ARBA" id="ARBA00022801"/>
    </source>
</evidence>
<dbReference type="Gene3D" id="3.40.50.10860">
    <property type="entry name" value="Leucine Dehydrogenase, chain A, domain 1"/>
    <property type="match status" value="1"/>
</dbReference>
<keyword evidence="8 11" id="KW-0368">Histidine biosynthesis</keyword>
<dbReference type="EC" id="3.5.4.9" evidence="11"/>
<evidence type="ECO:0000256" key="2">
    <source>
        <dbReference type="ARBA" id="ARBA00022563"/>
    </source>
</evidence>
<dbReference type="Gene3D" id="3.40.50.720">
    <property type="entry name" value="NAD(P)-binding Rossmann-like Domain"/>
    <property type="match status" value="1"/>
</dbReference>
<dbReference type="Pfam" id="PF02882">
    <property type="entry name" value="THF_DHG_CYH_C"/>
    <property type="match status" value="1"/>
</dbReference>
<evidence type="ECO:0000256" key="9">
    <source>
        <dbReference type="ARBA" id="ARBA00023167"/>
    </source>
</evidence>
<dbReference type="RefSeq" id="WP_311664472.1">
    <property type="nucleotide sequence ID" value="NZ_JAVRHT010000030.1"/>
</dbReference>
<comment type="caution">
    <text evidence="14">The sequence shown here is derived from an EMBL/GenBank/DDBJ whole genome shotgun (WGS) entry which is preliminary data.</text>
</comment>
<protein>
    <recommendedName>
        <fullName evidence="11">Bifunctional protein FolD</fullName>
    </recommendedName>
    <domain>
        <recommendedName>
            <fullName evidence="11">Methylenetetrahydrofolate dehydrogenase</fullName>
            <ecNumber evidence="11">1.5.1.5</ecNumber>
        </recommendedName>
    </domain>
    <domain>
        <recommendedName>
            <fullName evidence="11">Methenyltetrahydrofolate cyclohydrolase</fullName>
            <ecNumber evidence="11">3.5.4.9</ecNumber>
        </recommendedName>
    </domain>
</protein>
<evidence type="ECO:0000256" key="8">
    <source>
        <dbReference type="ARBA" id="ARBA00023102"/>
    </source>
</evidence>
<dbReference type="PANTHER" id="PTHR48099:SF5">
    <property type="entry name" value="C-1-TETRAHYDROFOLATE SYNTHASE, CYTOPLASMIC"/>
    <property type="match status" value="1"/>
</dbReference>
<comment type="function">
    <text evidence="11">Catalyzes the oxidation of 5,10-methylenetetrahydrofolate to 5,10-methenyltetrahydrofolate and then the hydrolysis of 5,10-methenyltetrahydrofolate to 10-formyltetrahydrofolate.</text>
</comment>
<comment type="pathway">
    <text evidence="1 11">One-carbon metabolism; tetrahydrofolate interconversion.</text>
</comment>
<dbReference type="NCBIfam" id="NF010783">
    <property type="entry name" value="PRK14186.1"/>
    <property type="match status" value="1"/>
</dbReference>
<evidence type="ECO:0000256" key="3">
    <source>
        <dbReference type="ARBA" id="ARBA00022605"/>
    </source>
</evidence>
<dbReference type="SUPFAM" id="SSF51735">
    <property type="entry name" value="NAD(P)-binding Rossmann-fold domains"/>
    <property type="match status" value="1"/>
</dbReference>
<keyword evidence="2 11" id="KW-0554">One-carbon metabolism</keyword>
<evidence type="ECO:0000256" key="1">
    <source>
        <dbReference type="ARBA" id="ARBA00004777"/>
    </source>
</evidence>
<keyword evidence="3 11" id="KW-0028">Amino-acid biosynthesis</keyword>
<dbReference type="PRINTS" id="PR00085">
    <property type="entry name" value="THFDHDRGNASE"/>
</dbReference>
<reference evidence="14 15" key="1">
    <citation type="submission" date="2023-09" db="EMBL/GenBank/DDBJ databases">
        <authorList>
            <person name="Rey-Velasco X."/>
        </authorList>
    </citation>
    <scope>NUCLEOTIDE SEQUENCE [LARGE SCALE GENOMIC DNA]</scope>
    <source>
        <strain evidence="14 15">F394</strain>
    </source>
</reference>
<dbReference type="PROSITE" id="PS00767">
    <property type="entry name" value="THF_DHG_CYH_2"/>
    <property type="match status" value="1"/>
</dbReference>
<evidence type="ECO:0000256" key="7">
    <source>
        <dbReference type="ARBA" id="ARBA00023002"/>
    </source>
</evidence>
<comment type="caution">
    <text evidence="11">Lacks conserved residue(s) required for the propagation of feature annotation.</text>
</comment>
<dbReference type="SUPFAM" id="SSF53223">
    <property type="entry name" value="Aminoacid dehydrogenase-like, N-terminal domain"/>
    <property type="match status" value="1"/>
</dbReference>
<dbReference type="InterPro" id="IPR020630">
    <property type="entry name" value="THF_DH/CycHdrlase_cat_dom"/>
</dbReference>
<keyword evidence="10 11" id="KW-0511">Multifunctional enzyme</keyword>
<accession>A0ABU3BTA0</accession>
<name>A0ABU3BTA0_9BACT</name>
<feature type="binding site" evidence="11">
    <location>
        <position position="233"/>
    </location>
    <ligand>
        <name>NADP(+)</name>
        <dbReference type="ChEBI" id="CHEBI:58349"/>
    </ligand>
</feature>
<keyword evidence="4 11" id="KW-0658">Purine biosynthesis</keyword>
<dbReference type="PROSITE" id="PS00766">
    <property type="entry name" value="THF_DHG_CYH_1"/>
    <property type="match status" value="1"/>
</dbReference>
<proteinExistence type="inferred from homology"/>
<keyword evidence="15" id="KW-1185">Reference proteome</keyword>
<evidence type="ECO:0000313" key="14">
    <source>
        <dbReference type="EMBL" id="MDT0632519.1"/>
    </source>
</evidence>
<dbReference type="EMBL" id="JAVRHT010000030">
    <property type="protein sequence ID" value="MDT0632519.1"/>
    <property type="molecule type" value="Genomic_DNA"/>
</dbReference>
<feature type="domain" description="Tetrahydrofolate dehydrogenase/cyclohydrolase catalytic" evidence="12">
    <location>
        <begin position="5"/>
        <end position="120"/>
    </location>
</feature>
<comment type="catalytic activity">
    <reaction evidence="11">
        <text>(6R)-5,10-methylene-5,6,7,8-tetrahydrofolate + NADP(+) = (6R)-5,10-methenyltetrahydrofolate + NADPH</text>
        <dbReference type="Rhea" id="RHEA:22812"/>
        <dbReference type="ChEBI" id="CHEBI:15636"/>
        <dbReference type="ChEBI" id="CHEBI:57455"/>
        <dbReference type="ChEBI" id="CHEBI:57783"/>
        <dbReference type="ChEBI" id="CHEBI:58349"/>
        <dbReference type="EC" id="1.5.1.5"/>
    </reaction>
</comment>
<comment type="subunit">
    <text evidence="11">Homodimer.</text>
</comment>
<keyword evidence="5 11" id="KW-0378">Hydrolase</keyword>
<evidence type="ECO:0000256" key="10">
    <source>
        <dbReference type="ARBA" id="ARBA00023268"/>
    </source>
</evidence>
<dbReference type="PANTHER" id="PTHR48099">
    <property type="entry name" value="C-1-TETRAHYDROFOLATE SYNTHASE, CYTOPLASMIC-RELATED"/>
    <property type="match status" value="1"/>
</dbReference>
<dbReference type="InterPro" id="IPR046346">
    <property type="entry name" value="Aminoacid_DH-like_N_sf"/>
</dbReference>
<keyword evidence="9 11" id="KW-0486">Methionine biosynthesis</keyword>
<feature type="domain" description="Tetrahydrofolate dehydrogenase/cyclohydrolase NAD(P)-binding" evidence="13">
    <location>
        <begin position="139"/>
        <end position="289"/>
    </location>
</feature>